<reference evidence="1 2" key="1">
    <citation type="journal article" date="2024" name="BMC Genomics">
        <title>De novo assembly and annotation of Popillia japonica's genome with initial clues to its potential as an invasive pest.</title>
        <authorList>
            <person name="Cucini C."/>
            <person name="Boschi S."/>
            <person name="Funari R."/>
            <person name="Cardaioli E."/>
            <person name="Iannotti N."/>
            <person name="Marturano G."/>
            <person name="Paoli F."/>
            <person name="Bruttini M."/>
            <person name="Carapelli A."/>
            <person name="Frati F."/>
            <person name="Nardi F."/>
        </authorList>
    </citation>
    <scope>NUCLEOTIDE SEQUENCE [LARGE SCALE GENOMIC DNA]</scope>
    <source>
        <strain evidence="1">DMR45628</strain>
    </source>
</reference>
<keyword evidence="2" id="KW-1185">Reference proteome</keyword>
<dbReference type="AlphaFoldDB" id="A0AAW1JFM0"/>
<comment type="caution">
    <text evidence="1">The sequence shown here is derived from an EMBL/GenBank/DDBJ whole genome shotgun (WGS) entry which is preliminary data.</text>
</comment>
<gene>
    <name evidence="1" type="ORF">QE152_g30468</name>
</gene>
<dbReference type="EMBL" id="JASPKY010000411">
    <property type="protein sequence ID" value="KAK9701625.1"/>
    <property type="molecule type" value="Genomic_DNA"/>
</dbReference>
<accession>A0AAW1JFM0</accession>
<proteinExistence type="predicted"/>
<protein>
    <submittedName>
        <fullName evidence="1">Uncharacterized protein</fullName>
    </submittedName>
</protein>
<evidence type="ECO:0000313" key="1">
    <source>
        <dbReference type="EMBL" id="KAK9701625.1"/>
    </source>
</evidence>
<sequence length="150" mass="16913">MLKTCMNTTDTSSIGTQTDHIPTDCQNDVENVYEYYGHVVDRNTNGPHTDRFAAVSRKQNEYLGEYEQIVTDETSPSEEINKNHRVVILSDSHGRECSKFITDKVGNNTSGFGIVQSNPKISEVGRDIKETIQDLGRNDYLILIMVPMIL</sequence>
<evidence type="ECO:0000313" key="2">
    <source>
        <dbReference type="Proteomes" id="UP001458880"/>
    </source>
</evidence>
<name>A0AAW1JFM0_POPJA</name>
<dbReference type="Proteomes" id="UP001458880">
    <property type="component" value="Unassembled WGS sequence"/>
</dbReference>
<organism evidence="1 2">
    <name type="scientific">Popillia japonica</name>
    <name type="common">Japanese beetle</name>
    <dbReference type="NCBI Taxonomy" id="7064"/>
    <lineage>
        <taxon>Eukaryota</taxon>
        <taxon>Metazoa</taxon>
        <taxon>Ecdysozoa</taxon>
        <taxon>Arthropoda</taxon>
        <taxon>Hexapoda</taxon>
        <taxon>Insecta</taxon>
        <taxon>Pterygota</taxon>
        <taxon>Neoptera</taxon>
        <taxon>Endopterygota</taxon>
        <taxon>Coleoptera</taxon>
        <taxon>Polyphaga</taxon>
        <taxon>Scarabaeiformia</taxon>
        <taxon>Scarabaeidae</taxon>
        <taxon>Rutelinae</taxon>
        <taxon>Popillia</taxon>
    </lineage>
</organism>